<comment type="similarity">
    <text evidence="4">Belongs to the cyclin family.</text>
</comment>
<dbReference type="SMART" id="SM01332">
    <property type="entry name" value="Cyclin_C"/>
    <property type="match status" value="1"/>
</dbReference>
<dbReference type="InterPro" id="IPR039361">
    <property type="entry name" value="Cyclin"/>
</dbReference>
<evidence type="ECO:0000259" key="5">
    <source>
        <dbReference type="SMART" id="SM00385"/>
    </source>
</evidence>
<name>A0ABY8TT17_TETOB</name>
<dbReference type="InterPro" id="IPR004367">
    <property type="entry name" value="Cyclin_C-dom"/>
</dbReference>
<evidence type="ECO:0000259" key="6">
    <source>
        <dbReference type="SMART" id="SM01332"/>
    </source>
</evidence>
<dbReference type="Pfam" id="PF00134">
    <property type="entry name" value="Cyclin_N"/>
    <property type="match status" value="1"/>
</dbReference>
<reference evidence="7 8" key="1">
    <citation type="submission" date="2023-05" db="EMBL/GenBank/DDBJ databases">
        <title>A 100% complete, gapless, phased diploid assembly of the Scenedesmus obliquus UTEX 3031 genome.</title>
        <authorList>
            <person name="Biondi T.C."/>
            <person name="Hanschen E.R."/>
            <person name="Kwon T."/>
            <person name="Eng W."/>
            <person name="Kruse C.P.S."/>
            <person name="Koehler S.I."/>
            <person name="Kunde Y."/>
            <person name="Gleasner C.D."/>
            <person name="You Mak K.T."/>
            <person name="Polle J."/>
            <person name="Hovde B.T."/>
            <person name="Starkenburg S.R."/>
        </authorList>
    </citation>
    <scope>NUCLEOTIDE SEQUENCE [LARGE SCALE GENOMIC DNA]</scope>
    <source>
        <strain evidence="7 8">DOE0152z</strain>
    </source>
</reference>
<gene>
    <name evidence="7" type="ORF">OEZ85_011071</name>
</gene>
<dbReference type="Proteomes" id="UP001244341">
    <property type="component" value="Chromosome 2b"/>
</dbReference>
<feature type="domain" description="Cyclin-like" evidence="5">
    <location>
        <begin position="40"/>
        <end position="128"/>
    </location>
</feature>
<accession>A0ABY8TT17</accession>
<evidence type="ECO:0000313" key="8">
    <source>
        <dbReference type="Proteomes" id="UP001244341"/>
    </source>
</evidence>
<dbReference type="Pfam" id="PF02984">
    <property type="entry name" value="Cyclin_C"/>
    <property type="match status" value="1"/>
</dbReference>
<dbReference type="EMBL" id="CP126209">
    <property type="protein sequence ID" value="WIA10906.1"/>
    <property type="molecule type" value="Genomic_DNA"/>
</dbReference>
<dbReference type="PANTHER" id="PTHR10177">
    <property type="entry name" value="CYCLINS"/>
    <property type="match status" value="1"/>
</dbReference>
<dbReference type="Gene3D" id="1.10.472.10">
    <property type="entry name" value="Cyclin-like"/>
    <property type="match status" value="2"/>
</dbReference>
<keyword evidence="1" id="KW-0132">Cell division</keyword>
<keyword evidence="2 4" id="KW-0195">Cyclin</keyword>
<evidence type="ECO:0008006" key="9">
    <source>
        <dbReference type="Google" id="ProtNLM"/>
    </source>
</evidence>
<keyword evidence="8" id="KW-1185">Reference proteome</keyword>
<sequence>MSFKEARMIEEEHQADIPTRCRLLEDGGTYTRFARAAIANRMTAASHSLGLSTQALHLSVAVLDRCLPKLSLEPQGRDTLWMLACACLWVAAKYEGPVAPTARGVMEAMQQDTSRAPQLHEFEALVLQALDYRVCACPTAAAFLQLIFLGWPIGFRRLTYHCAWYLVEMSLLEGVLLSVPASEVAAAAFVCACILTSSHIDAAELARVTGYTIITGLWPTIEVMFDVHNVMWHNYCSRSPEQRYAVVELFRRRSFSCVVQHVPGIVSLDDDRLGIILGAPAAAAAAAAVTC</sequence>
<dbReference type="InterPro" id="IPR013763">
    <property type="entry name" value="Cyclin-like_dom"/>
</dbReference>
<proteinExistence type="inferred from homology"/>
<protein>
    <recommendedName>
        <fullName evidence="9">Cyclin N-terminal domain-containing protein</fullName>
    </recommendedName>
</protein>
<evidence type="ECO:0000313" key="7">
    <source>
        <dbReference type="EMBL" id="WIA10906.1"/>
    </source>
</evidence>
<dbReference type="SUPFAM" id="SSF47954">
    <property type="entry name" value="Cyclin-like"/>
    <property type="match status" value="2"/>
</dbReference>
<evidence type="ECO:0000256" key="2">
    <source>
        <dbReference type="ARBA" id="ARBA00023127"/>
    </source>
</evidence>
<evidence type="ECO:0000256" key="1">
    <source>
        <dbReference type="ARBA" id="ARBA00022618"/>
    </source>
</evidence>
<feature type="domain" description="Cyclin C-terminal" evidence="6">
    <location>
        <begin position="138"/>
        <end position="264"/>
    </location>
</feature>
<dbReference type="InterPro" id="IPR036915">
    <property type="entry name" value="Cyclin-like_sf"/>
</dbReference>
<dbReference type="InterPro" id="IPR006671">
    <property type="entry name" value="Cyclin_N"/>
</dbReference>
<evidence type="ECO:0000256" key="3">
    <source>
        <dbReference type="ARBA" id="ARBA00023306"/>
    </source>
</evidence>
<dbReference type="SMART" id="SM00385">
    <property type="entry name" value="CYCLIN"/>
    <property type="match status" value="1"/>
</dbReference>
<organism evidence="7 8">
    <name type="scientific">Tetradesmus obliquus</name>
    <name type="common">Green alga</name>
    <name type="synonym">Acutodesmus obliquus</name>
    <dbReference type="NCBI Taxonomy" id="3088"/>
    <lineage>
        <taxon>Eukaryota</taxon>
        <taxon>Viridiplantae</taxon>
        <taxon>Chlorophyta</taxon>
        <taxon>core chlorophytes</taxon>
        <taxon>Chlorophyceae</taxon>
        <taxon>CS clade</taxon>
        <taxon>Sphaeropleales</taxon>
        <taxon>Scenedesmaceae</taxon>
        <taxon>Tetradesmus</taxon>
    </lineage>
</organism>
<evidence type="ECO:0000256" key="4">
    <source>
        <dbReference type="RuleBase" id="RU000383"/>
    </source>
</evidence>
<keyword evidence="3" id="KW-0131">Cell cycle</keyword>